<dbReference type="Proteomes" id="UP000029641">
    <property type="component" value="Unassembled WGS sequence"/>
</dbReference>
<evidence type="ECO:0000313" key="3">
    <source>
        <dbReference type="EMBL" id="GAL89225.1"/>
    </source>
</evidence>
<dbReference type="EMBL" id="BBNR01000001">
    <property type="protein sequence ID" value="GAL65173.1"/>
    <property type="molecule type" value="Genomic_DNA"/>
</dbReference>
<evidence type="ECO:0000313" key="2">
    <source>
        <dbReference type="EMBL" id="GAL69219.1"/>
    </source>
</evidence>
<dbReference type="AlphaFoldDB" id="A0A090W161"/>
<evidence type="ECO:0000313" key="1">
    <source>
        <dbReference type="EMBL" id="GAL65173.1"/>
    </source>
</evidence>
<gene>
    <name evidence="1" type="ORF">JCM19301_3633</name>
    <name evidence="2" type="ORF">JCM19302_3948</name>
    <name evidence="3" type="ORF">JCM19538_2888</name>
</gene>
<dbReference type="EMBL" id="BBNS01000001">
    <property type="protein sequence ID" value="GAL69219.1"/>
    <property type="molecule type" value="Genomic_DNA"/>
</dbReference>
<reference evidence="5" key="1">
    <citation type="journal article" date="2014" name="Genome Announc.">
        <title>Draft Genome Sequence of Marine Flavobacterium Jejuia pallidilutea Strain 11shimoA1 and Pigmentation Mutants.</title>
        <authorList>
            <person name="Takatani N."/>
            <person name="Nakanishi M."/>
            <person name="Meirelles P."/>
            <person name="Mino S."/>
            <person name="Suda W."/>
            <person name="Oshima K."/>
            <person name="Hattori M."/>
            <person name="Ohkuma M."/>
            <person name="Hosokawa M."/>
            <person name="Miyashita K."/>
            <person name="Thompson F.L."/>
            <person name="Niwa A."/>
            <person name="Sawabe T."/>
            <person name="Sawabe T."/>
        </authorList>
    </citation>
    <scope>NUCLEOTIDE SEQUENCE [LARGE SCALE GENOMIC DNA]</scope>
    <source>
        <strain evidence="5">JCM 19538</strain>
    </source>
</reference>
<dbReference type="EMBL" id="BBNY01000006">
    <property type="protein sequence ID" value="GAL89225.1"/>
    <property type="molecule type" value="Genomic_DNA"/>
</dbReference>
<organism evidence="2 4">
    <name type="scientific">Jejuia pallidilutea</name>
    <dbReference type="NCBI Taxonomy" id="504487"/>
    <lineage>
        <taxon>Bacteria</taxon>
        <taxon>Pseudomonadati</taxon>
        <taxon>Bacteroidota</taxon>
        <taxon>Flavobacteriia</taxon>
        <taxon>Flavobacteriales</taxon>
        <taxon>Flavobacteriaceae</taxon>
        <taxon>Jejuia</taxon>
    </lineage>
</organism>
<protein>
    <submittedName>
        <fullName evidence="2">Uncharacterized protein</fullName>
    </submittedName>
</protein>
<dbReference type="Proteomes" id="UP000029646">
    <property type="component" value="Unassembled WGS sequence"/>
</dbReference>
<evidence type="ECO:0000313" key="5">
    <source>
        <dbReference type="Proteomes" id="UP000030184"/>
    </source>
</evidence>
<sequence length="42" mass="4633">MSSCILSIIILYAEFISVPKMMANLMKLSTLLGVNGKVIFKN</sequence>
<proteinExistence type="predicted"/>
<name>A0A090W161_9FLAO</name>
<comment type="caution">
    <text evidence="2">The sequence shown here is derived from an EMBL/GenBank/DDBJ whole genome shotgun (WGS) entry which is preliminary data.</text>
</comment>
<dbReference type="Proteomes" id="UP000030184">
    <property type="component" value="Unassembled WGS sequence"/>
</dbReference>
<evidence type="ECO:0000313" key="4">
    <source>
        <dbReference type="Proteomes" id="UP000029646"/>
    </source>
</evidence>
<accession>A0A090W161</accession>
<keyword evidence="5" id="KW-1185">Reference proteome</keyword>